<dbReference type="RefSeq" id="WP_342854597.1">
    <property type="nucleotide sequence ID" value="NZ_JBBMRA010000010.1"/>
</dbReference>
<accession>A0ABU9TV34</accession>
<proteinExistence type="predicted"/>
<dbReference type="Proteomes" id="UP001449225">
    <property type="component" value="Unassembled WGS sequence"/>
</dbReference>
<protein>
    <submittedName>
        <fullName evidence="1">Uncharacterized protein</fullName>
    </submittedName>
</protein>
<reference evidence="1 2" key="1">
    <citation type="submission" date="2024-03" db="EMBL/GenBank/DDBJ databases">
        <title>Community enrichment and isolation of bacterial strains for fucoidan degradation.</title>
        <authorList>
            <person name="Sichert A."/>
        </authorList>
    </citation>
    <scope>NUCLEOTIDE SEQUENCE [LARGE SCALE GENOMIC DNA]</scope>
    <source>
        <strain evidence="1 2">AS76</strain>
    </source>
</reference>
<dbReference type="EMBL" id="JBBMRA010000010">
    <property type="protein sequence ID" value="MEM5537042.1"/>
    <property type="molecule type" value="Genomic_DNA"/>
</dbReference>
<evidence type="ECO:0000313" key="1">
    <source>
        <dbReference type="EMBL" id="MEM5537042.1"/>
    </source>
</evidence>
<name>A0ABU9TV34_9GAMM</name>
<comment type="caution">
    <text evidence="1">The sequence shown here is derived from an EMBL/GenBank/DDBJ whole genome shotgun (WGS) entry which is preliminary data.</text>
</comment>
<keyword evidence="2" id="KW-1185">Reference proteome</keyword>
<organism evidence="1 2">
    <name type="scientific">Neptuniibacter pectenicola</name>
    <dbReference type="NCBI Taxonomy" id="1806669"/>
    <lineage>
        <taxon>Bacteria</taxon>
        <taxon>Pseudomonadati</taxon>
        <taxon>Pseudomonadota</taxon>
        <taxon>Gammaproteobacteria</taxon>
        <taxon>Oceanospirillales</taxon>
        <taxon>Oceanospirillaceae</taxon>
        <taxon>Neptuniibacter</taxon>
    </lineage>
</organism>
<gene>
    <name evidence="1" type="ORF">WNY58_11625</name>
</gene>
<evidence type="ECO:0000313" key="2">
    <source>
        <dbReference type="Proteomes" id="UP001449225"/>
    </source>
</evidence>
<sequence length="57" mass="6559">MPLFLIADELQRGELISIQNQHMQGRIIDIVVARLNEEHKGIMADRLWNLFTATIGK</sequence>